<accession>A0A6A4H8Y4</accession>
<dbReference type="AlphaFoldDB" id="A0A6A4H8Y4"/>
<protein>
    <submittedName>
        <fullName evidence="2">Uncharacterized protein</fullName>
    </submittedName>
</protein>
<feature type="compositionally biased region" description="Basic and acidic residues" evidence="1">
    <location>
        <begin position="133"/>
        <end position="143"/>
    </location>
</feature>
<dbReference type="Proteomes" id="UP000799118">
    <property type="component" value="Unassembled WGS sequence"/>
</dbReference>
<gene>
    <name evidence="2" type="ORF">BT96DRAFT_943340</name>
</gene>
<keyword evidence="3" id="KW-1185">Reference proteome</keyword>
<evidence type="ECO:0000313" key="3">
    <source>
        <dbReference type="Proteomes" id="UP000799118"/>
    </source>
</evidence>
<feature type="region of interest" description="Disordered" evidence="1">
    <location>
        <begin position="125"/>
        <end position="154"/>
    </location>
</feature>
<proteinExistence type="predicted"/>
<reference evidence="2" key="1">
    <citation type="journal article" date="2019" name="Environ. Microbiol.">
        <title>Fungal ecological strategies reflected in gene transcription - a case study of two litter decomposers.</title>
        <authorList>
            <person name="Barbi F."/>
            <person name="Kohler A."/>
            <person name="Barry K."/>
            <person name="Baskaran P."/>
            <person name="Daum C."/>
            <person name="Fauchery L."/>
            <person name="Ihrmark K."/>
            <person name="Kuo A."/>
            <person name="LaButti K."/>
            <person name="Lipzen A."/>
            <person name="Morin E."/>
            <person name="Grigoriev I.V."/>
            <person name="Henrissat B."/>
            <person name="Lindahl B."/>
            <person name="Martin F."/>
        </authorList>
    </citation>
    <scope>NUCLEOTIDE SEQUENCE</scope>
    <source>
        <strain evidence="2">JB14</strain>
    </source>
</reference>
<dbReference type="EMBL" id="ML769555">
    <property type="protein sequence ID" value="KAE9394173.1"/>
    <property type="molecule type" value="Genomic_DNA"/>
</dbReference>
<evidence type="ECO:0000313" key="2">
    <source>
        <dbReference type="EMBL" id="KAE9394173.1"/>
    </source>
</evidence>
<name>A0A6A4H8Y4_9AGAR</name>
<sequence length="437" mass="49111">MCWEVMLELSELWRADNQPYPTLREMMGERKQGAQGIRTPQGFLTQASARNSGTWMRLRASDHGPMTWLMNDITRKSELSMSLEWNIACQPRQLLRSCLRTNDRDDTEDRSMVEKLPTSGIRLHVEQPALPNTERDDGGKEARSTGNQDISGHSHTGLCSELRHLDETEGIGHGPMTWLMNDITRKSELSMGGKEDIVKFSNCVNEFMCAKKLPTSGIRLHVEMIGPRPSSKTTFRLQDLLMANCCTWADLAHVSHYFLREMGLPAEGSLTPSELREMFLEVCRQPIPVQAGHPTVSSFLSIAENRCNLLWFFNVLLDPEVVQRVNEASQMPNTDRGPLSLTPSYHGNRPGLEWDQGGRSISSEAAQIAWEALHARWEGNNTVHLPITHYKWQHGIRTDPLARATPVASRTLNPTVQSGRIPEGGAQPPWSDLDKSG</sequence>
<dbReference type="OrthoDB" id="3131408at2759"/>
<evidence type="ECO:0000256" key="1">
    <source>
        <dbReference type="SAM" id="MobiDB-lite"/>
    </source>
</evidence>
<organism evidence="2 3">
    <name type="scientific">Gymnopus androsaceus JB14</name>
    <dbReference type="NCBI Taxonomy" id="1447944"/>
    <lineage>
        <taxon>Eukaryota</taxon>
        <taxon>Fungi</taxon>
        <taxon>Dikarya</taxon>
        <taxon>Basidiomycota</taxon>
        <taxon>Agaricomycotina</taxon>
        <taxon>Agaricomycetes</taxon>
        <taxon>Agaricomycetidae</taxon>
        <taxon>Agaricales</taxon>
        <taxon>Marasmiineae</taxon>
        <taxon>Omphalotaceae</taxon>
        <taxon>Gymnopus</taxon>
    </lineage>
</organism>
<feature type="compositionally biased region" description="Polar residues" evidence="1">
    <location>
        <begin position="144"/>
        <end position="154"/>
    </location>
</feature>
<feature type="region of interest" description="Disordered" evidence="1">
    <location>
        <begin position="410"/>
        <end position="437"/>
    </location>
</feature>